<keyword evidence="4" id="KW-1185">Reference proteome</keyword>
<dbReference type="Pfam" id="PF02350">
    <property type="entry name" value="Epimerase_2"/>
    <property type="match status" value="1"/>
</dbReference>
<feature type="domain" description="UDP-N-acetylglucosamine 2-epimerase" evidence="2">
    <location>
        <begin position="31"/>
        <end position="359"/>
    </location>
</feature>
<protein>
    <submittedName>
        <fullName evidence="3">UDP-N-acetylglucosamine 2-epimerase (Non-hydrolyzing)</fullName>
        <ecNumber evidence="3">5.1.3.14</ecNumber>
    </submittedName>
</protein>
<dbReference type="AlphaFoldDB" id="A0A7W4UY50"/>
<keyword evidence="1 3" id="KW-0413">Isomerase</keyword>
<organism evidence="3 4">
    <name type="scientific">Leifsonia aquatica</name>
    <name type="common">Corynebacterium aquaticum</name>
    <dbReference type="NCBI Taxonomy" id="144185"/>
    <lineage>
        <taxon>Bacteria</taxon>
        <taxon>Bacillati</taxon>
        <taxon>Actinomycetota</taxon>
        <taxon>Actinomycetes</taxon>
        <taxon>Micrococcales</taxon>
        <taxon>Microbacteriaceae</taxon>
        <taxon>Leifsonia</taxon>
    </lineage>
</organism>
<evidence type="ECO:0000259" key="2">
    <source>
        <dbReference type="Pfam" id="PF02350"/>
    </source>
</evidence>
<name>A0A7W4UY50_LEIAQ</name>
<comment type="caution">
    <text evidence="3">The sequence shown here is derived from an EMBL/GenBank/DDBJ whole genome shotgun (WGS) entry which is preliminary data.</text>
</comment>
<evidence type="ECO:0000313" key="4">
    <source>
        <dbReference type="Proteomes" id="UP000538196"/>
    </source>
</evidence>
<accession>A0A7W4UY50</accession>
<dbReference type="InterPro" id="IPR003331">
    <property type="entry name" value="UDP_GlcNAc_Epimerase_2_dom"/>
</dbReference>
<evidence type="ECO:0000256" key="1">
    <source>
        <dbReference type="RuleBase" id="RU003513"/>
    </source>
</evidence>
<dbReference type="PANTHER" id="PTHR43174">
    <property type="entry name" value="UDP-N-ACETYLGLUCOSAMINE 2-EPIMERASE"/>
    <property type="match status" value="1"/>
</dbReference>
<dbReference type="GO" id="GO:0008761">
    <property type="term" value="F:UDP-N-acetylglucosamine 2-epimerase activity"/>
    <property type="evidence" value="ECO:0007669"/>
    <property type="project" value="UniProtKB-EC"/>
</dbReference>
<evidence type="ECO:0000313" key="3">
    <source>
        <dbReference type="EMBL" id="MBB2968322.1"/>
    </source>
</evidence>
<dbReference type="SUPFAM" id="SSF53756">
    <property type="entry name" value="UDP-Glycosyltransferase/glycogen phosphorylase"/>
    <property type="match status" value="1"/>
</dbReference>
<dbReference type="PANTHER" id="PTHR43174:SF1">
    <property type="entry name" value="UDP-N-ACETYLGLUCOSAMINE 2-EPIMERASE"/>
    <property type="match status" value="1"/>
</dbReference>
<gene>
    <name evidence="3" type="ORF">FHX33_003092</name>
</gene>
<dbReference type="InterPro" id="IPR029767">
    <property type="entry name" value="WecB-like"/>
</dbReference>
<dbReference type="EC" id="5.1.3.14" evidence="3"/>
<comment type="similarity">
    <text evidence="1">Belongs to the UDP-N-acetylglucosamine 2-epimerase family.</text>
</comment>
<dbReference type="Proteomes" id="UP000538196">
    <property type="component" value="Unassembled WGS sequence"/>
</dbReference>
<dbReference type="CDD" id="cd03786">
    <property type="entry name" value="GTB_UDP-GlcNAc_2-Epimerase"/>
    <property type="match status" value="1"/>
</dbReference>
<dbReference type="Gene3D" id="3.40.50.2000">
    <property type="entry name" value="Glycogen Phosphorylase B"/>
    <property type="match status" value="2"/>
</dbReference>
<reference evidence="3 4" key="1">
    <citation type="submission" date="2020-08" db="EMBL/GenBank/DDBJ databases">
        <title>Sequencing the genomes of 1000 actinobacteria strains.</title>
        <authorList>
            <person name="Klenk H.-P."/>
        </authorList>
    </citation>
    <scope>NUCLEOTIDE SEQUENCE [LARGE SCALE GENOMIC DNA]</scope>
    <source>
        <strain evidence="3 4">DSM 20146</strain>
    </source>
</reference>
<proteinExistence type="inferred from homology"/>
<dbReference type="EMBL" id="JACHVP010000003">
    <property type="protein sequence ID" value="MBB2968322.1"/>
    <property type="molecule type" value="Genomic_DNA"/>
</dbReference>
<sequence length="373" mass="39635">MPATPHGIAIVLGTRPEMVKLAGIIHELGPESRVIHTGQHYDQALSGSVWEALGLPEPEAVLSVGGSGRAAQIASTLKQLDTIFSARPPKAVVVQGDTNATLAGALAANALGIPLVHVEAGLRSFDRAMPEEHNRVMVDHIADLLCAPTAVNVENLRAEQIPAERIVLTGNTVVEAVQAQRLPRQAAAAVLAGLRLSVDGYVLATIHRPENTDDRDALSTILSELGSVTLPVVLPLHPRTRARIHAFGLDPLLEGLRIIEPVTPPDFLALASSAAVLVSDSGGVQEECSVIKRPLLVIRASTERPEVMGSFADRVLPGPQISEIVERWIGDLDTLHAELERLPSPYGDGTASVRVAREIRTLVGSPHAERRAA</sequence>
<dbReference type="NCBIfam" id="TIGR00236">
    <property type="entry name" value="wecB"/>
    <property type="match status" value="1"/>
</dbReference>
<dbReference type="RefSeq" id="WP_021763262.1">
    <property type="nucleotide sequence ID" value="NZ_JACHVP010000003.1"/>
</dbReference>